<dbReference type="SUPFAM" id="SSF55785">
    <property type="entry name" value="PYP-like sensor domain (PAS domain)"/>
    <property type="match status" value="1"/>
</dbReference>
<evidence type="ECO:0000313" key="2">
    <source>
        <dbReference type="EMBL" id="SQB04324.1"/>
    </source>
</evidence>
<dbReference type="Gene3D" id="3.30.450.20">
    <property type="entry name" value="PAS domain"/>
    <property type="match status" value="1"/>
</dbReference>
<dbReference type="SMART" id="SM00091">
    <property type="entry name" value="PAS"/>
    <property type="match status" value="1"/>
</dbReference>
<keyword evidence="3" id="KW-1185">Reference proteome</keyword>
<dbReference type="InterPro" id="IPR013767">
    <property type="entry name" value="PAS_fold"/>
</dbReference>
<dbReference type="RefSeq" id="WP_112481515.1">
    <property type="nucleotide sequence ID" value="NZ_JBBNNP010000018.1"/>
</dbReference>
<dbReference type="InterPro" id="IPR029016">
    <property type="entry name" value="GAF-like_dom_sf"/>
</dbReference>
<proteinExistence type="predicted"/>
<feature type="domain" description="PAS" evidence="1">
    <location>
        <begin position="152"/>
        <end position="205"/>
    </location>
</feature>
<dbReference type="AlphaFoldDB" id="A0A2X2TJH9"/>
<dbReference type="EMBL" id="UAVW01000001">
    <property type="protein sequence ID" value="SQB04324.1"/>
    <property type="molecule type" value="Genomic_DNA"/>
</dbReference>
<dbReference type="CDD" id="cd00130">
    <property type="entry name" value="PAS"/>
    <property type="match status" value="1"/>
</dbReference>
<evidence type="ECO:0000313" key="3">
    <source>
        <dbReference type="Proteomes" id="UP000251853"/>
    </source>
</evidence>
<organism evidence="2 3">
    <name type="scientific">Enterocloster clostridioformis</name>
    <dbReference type="NCBI Taxonomy" id="1531"/>
    <lineage>
        <taxon>Bacteria</taxon>
        <taxon>Bacillati</taxon>
        <taxon>Bacillota</taxon>
        <taxon>Clostridia</taxon>
        <taxon>Lachnospirales</taxon>
        <taxon>Lachnospiraceae</taxon>
        <taxon>Enterocloster</taxon>
    </lineage>
</organism>
<protein>
    <submittedName>
        <fullName evidence="2">Putative sigma-54 dependent transcriptional regulator</fullName>
    </submittedName>
</protein>
<sequence>MYKIEKNSAQEIADAIQSLLLLDVTIVDKTLKRIAATGNYRHLVGEYLPKGCSYEYTINSKKTEIITETALSSRCAHCKSASICKEIATVGYPIISRDGQALGAIGLIAFKESQWMYIKENQSTITRFLGKLGELLAGNLAYEETIKNLFLRNQEITTIVNSLDYGLCLADTNQRITIVNKQLTKLLNHSEQDLIGKRVDEIFYPPPQSQTLLETVL</sequence>
<dbReference type="Proteomes" id="UP000251853">
    <property type="component" value="Unassembled WGS sequence"/>
</dbReference>
<dbReference type="GO" id="GO:0006355">
    <property type="term" value="P:regulation of DNA-templated transcription"/>
    <property type="evidence" value="ECO:0007669"/>
    <property type="project" value="InterPro"/>
</dbReference>
<accession>A0A2X2TJH9</accession>
<evidence type="ECO:0000259" key="1">
    <source>
        <dbReference type="PROSITE" id="PS50112"/>
    </source>
</evidence>
<gene>
    <name evidence="2" type="ORF">NCTC11224_00736</name>
</gene>
<name>A0A2X2TJH9_9FIRM</name>
<dbReference type="Gene3D" id="3.30.450.40">
    <property type="match status" value="1"/>
</dbReference>
<dbReference type="PROSITE" id="PS50112">
    <property type="entry name" value="PAS"/>
    <property type="match status" value="1"/>
</dbReference>
<dbReference type="InterPro" id="IPR035965">
    <property type="entry name" value="PAS-like_dom_sf"/>
</dbReference>
<reference evidence="2 3" key="1">
    <citation type="submission" date="2018-06" db="EMBL/GenBank/DDBJ databases">
        <authorList>
            <consortium name="Pathogen Informatics"/>
            <person name="Doyle S."/>
        </authorList>
    </citation>
    <scope>NUCLEOTIDE SEQUENCE [LARGE SCALE GENOMIC DNA]</scope>
    <source>
        <strain evidence="2 3">NCTC11224</strain>
    </source>
</reference>
<dbReference type="InterPro" id="IPR000014">
    <property type="entry name" value="PAS"/>
</dbReference>
<dbReference type="Pfam" id="PF00989">
    <property type="entry name" value="PAS"/>
    <property type="match status" value="1"/>
</dbReference>